<dbReference type="RefSeq" id="WP_345679539.1">
    <property type="nucleotide sequence ID" value="NZ_BAABHS010000032.1"/>
</dbReference>
<evidence type="ECO:0000313" key="4">
    <source>
        <dbReference type="Proteomes" id="UP001500466"/>
    </source>
</evidence>
<feature type="chain" id="PRO_5045510439" description="Rv2525c-like glycoside hydrolase-like domain-containing protein" evidence="1">
    <location>
        <begin position="28"/>
        <end position="277"/>
    </location>
</feature>
<comment type="caution">
    <text evidence="3">The sequence shown here is derived from an EMBL/GenBank/DDBJ whole genome shotgun (WGS) entry which is preliminary data.</text>
</comment>
<accession>A0ABP9I3D4</accession>
<dbReference type="SUPFAM" id="SSF51445">
    <property type="entry name" value="(Trans)glycosidases"/>
    <property type="match status" value="1"/>
</dbReference>
<reference evidence="4" key="1">
    <citation type="journal article" date="2019" name="Int. J. Syst. Evol. Microbiol.">
        <title>The Global Catalogue of Microorganisms (GCM) 10K type strain sequencing project: providing services to taxonomists for standard genome sequencing and annotation.</title>
        <authorList>
            <consortium name="The Broad Institute Genomics Platform"/>
            <consortium name="The Broad Institute Genome Sequencing Center for Infectious Disease"/>
            <person name="Wu L."/>
            <person name="Ma J."/>
        </authorList>
    </citation>
    <scope>NUCLEOTIDE SEQUENCE [LARGE SCALE GENOMIC DNA]</scope>
    <source>
        <strain evidence="4">JCM 17986</strain>
    </source>
</reference>
<dbReference type="EMBL" id="BAABHS010000032">
    <property type="protein sequence ID" value="GAA4986909.1"/>
    <property type="molecule type" value="Genomic_DNA"/>
</dbReference>
<feature type="signal peptide" evidence="1">
    <location>
        <begin position="1"/>
        <end position="27"/>
    </location>
</feature>
<dbReference type="Gene3D" id="3.20.20.80">
    <property type="entry name" value="Glycosidases"/>
    <property type="match status" value="1"/>
</dbReference>
<evidence type="ECO:0000256" key="1">
    <source>
        <dbReference type="SAM" id="SignalP"/>
    </source>
</evidence>
<dbReference type="Pfam" id="PF08924">
    <property type="entry name" value="Rv2525c_GlyHyd-like"/>
    <property type="match status" value="1"/>
</dbReference>
<evidence type="ECO:0000313" key="3">
    <source>
        <dbReference type="EMBL" id="GAA4986909.1"/>
    </source>
</evidence>
<keyword evidence="1" id="KW-0732">Signal</keyword>
<dbReference type="Proteomes" id="UP001500466">
    <property type="component" value="Unassembled WGS sequence"/>
</dbReference>
<feature type="domain" description="Rv2525c-like glycoside hydrolase-like" evidence="2">
    <location>
        <begin position="66"/>
        <end position="269"/>
    </location>
</feature>
<organism evidence="3 4">
    <name type="scientific">Yinghuangia aomiensis</name>
    <dbReference type="NCBI Taxonomy" id="676205"/>
    <lineage>
        <taxon>Bacteria</taxon>
        <taxon>Bacillati</taxon>
        <taxon>Actinomycetota</taxon>
        <taxon>Actinomycetes</taxon>
        <taxon>Kitasatosporales</taxon>
        <taxon>Streptomycetaceae</taxon>
        <taxon>Yinghuangia</taxon>
    </lineage>
</organism>
<protein>
    <recommendedName>
        <fullName evidence="2">Rv2525c-like glycoside hydrolase-like domain-containing protein</fullName>
    </recommendedName>
</protein>
<dbReference type="InterPro" id="IPR017853">
    <property type="entry name" value="GH"/>
</dbReference>
<proteinExistence type="predicted"/>
<evidence type="ECO:0000259" key="2">
    <source>
        <dbReference type="Pfam" id="PF08924"/>
    </source>
</evidence>
<name>A0ABP9I3D4_9ACTN</name>
<gene>
    <name evidence="3" type="ORF">GCM10023205_66990</name>
</gene>
<dbReference type="InterPro" id="IPR015020">
    <property type="entry name" value="Rv2525c-like_Glyco_Hydro-like"/>
</dbReference>
<sequence>MRPHFRAGIAGLVVLALVGFAVPSAVAASGKPKPASATSAPKASVMRSVAAPGFDTCEAPSVAAMDAWRASPYKAVGIYVGGANRACANAGLTQDWVRQVHAQGWDFLPVYVGAQASCTASTKAVRIDPARSWDMGREDADDAVDRAAALGFKEGSALYFDMEAYDNRNADCSRDVLDFVSAWTLRVHERGYVAGYYSSLDSGIEDVLKADGTRLLPDALWYARWDDRAVTSGDGAIPDGAWLGRRVHQYAGNVKETYGGVAITIDRNELAGPVAVL</sequence>
<keyword evidence="4" id="KW-1185">Reference proteome</keyword>